<dbReference type="RefSeq" id="WP_135757622.1">
    <property type="nucleotide sequence ID" value="NZ_RQHS01000019.1"/>
</dbReference>
<dbReference type="EMBL" id="RQHS01000019">
    <property type="protein sequence ID" value="TGM97315.1"/>
    <property type="molecule type" value="Genomic_DNA"/>
</dbReference>
<organism evidence="1 2">
    <name type="scientific">Leptospira dzoumogneensis</name>
    <dbReference type="NCBI Taxonomy" id="2484904"/>
    <lineage>
        <taxon>Bacteria</taxon>
        <taxon>Pseudomonadati</taxon>
        <taxon>Spirochaetota</taxon>
        <taxon>Spirochaetia</taxon>
        <taxon>Leptospirales</taxon>
        <taxon>Leptospiraceae</taxon>
        <taxon>Leptospira</taxon>
    </lineage>
</organism>
<protein>
    <submittedName>
        <fullName evidence="1">Uncharacterized protein</fullName>
    </submittedName>
</protein>
<keyword evidence="2" id="KW-1185">Reference proteome</keyword>
<dbReference type="Proteomes" id="UP000297241">
    <property type="component" value="Unassembled WGS sequence"/>
</dbReference>
<comment type="caution">
    <text evidence="1">The sequence shown here is derived from an EMBL/GenBank/DDBJ whole genome shotgun (WGS) entry which is preliminary data.</text>
</comment>
<sequence>MDIFREIYEEAKKRVGSPIVGTISLTILFWNFDPIYRLAYLSAQGLIVTHVDLEIFNNEFSLWRPIILGLLLVPFRRGLELLGSFSFVFLESIYNRWLQRAEAPNFSKNIQNLKKIETKLKSDLQRMKEFGNGIFKILTKENLNRFAQILIKVEDFTIANVNETAGVGDILAYNIKTAEFQKMERIHEQFNGILAYRLTNKTGIIVFSGILPSDILPINHNGKIESGFYIYDFQKYRFIHTTQSGLNVIGEVIEGSSEFKIINNFKIDNSKNPFSEAGF</sequence>
<evidence type="ECO:0000313" key="1">
    <source>
        <dbReference type="EMBL" id="TGM97315.1"/>
    </source>
</evidence>
<proteinExistence type="predicted"/>
<evidence type="ECO:0000313" key="2">
    <source>
        <dbReference type="Proteomes" id="UP000297241"/>
    </source>
</evidence>
<reference evidence="1" key="1">
    <citation type="journal article" date="2019" name="PLoS Negl. Trop. Dis.">
        <title>Revisiting the worldwide diversity of Leptospira species in the environment.</title>
        <authorList>
            <person name="Vincent A.T."/>
            <person name="Schiettekatte O."/>
            <person name="Bourhy P."/>
            <person name="Veyrier F.J."/>
            <person name="Picardeau M."/>
        </authorList>
    </citation>
    <scope>NUCLEOTIDE SEQUENCE [LARGE SCALE GENOMIC DNA]</scope>
    <source>
        <strain evidence="1">201601113</strain>
    </source>
</reference>
<gene>
    <name evidence="1" type="ORF">EHR06_14290</name>
</gene>
<name>A0A4Z1AAT8_9LEPT</name>
<accession>A0A4Z1AAT8</accession>
<dbReference type="AlphaFoldDB" id="A0A4Z1AAT8"/>